<dbReference type="AlphaFoldDB" id="A0A4S8L9J6"/>
<dbReference type="Proteomes" id="UP000297245">
    <property type="component" value="Unassembled WGS sequence"/>
</dbReference>
<dbReference type="OrthoDB" id="2735536at2759"/>
<organism evidence="2 3">
    <name type="scientific">Dendrothele bispora (strain CBS 962.96)</name>
    <dbReference type="NCBI Taxonomy" id="1314807"/>
    <lineage>
        <taxon>Eukaryota</taxon>
        <taxon>Fungi</taxon>
        <taxon>Dikarya</taxon>
        <taxon>Basidiomycota</taxon>
        <taxon>Agaricomycotina</taxon>
        <taxon>Agaricomycetes</taxon>
        <taxon>Agaricomycetidae</taxon>
        <taxon>Agaricales</taxon>
        <taxon>Agaricales incertae sedis</taxon>
        <taxon>Dendrothele</taxon>
    </lineage>
</organism>
<feature type="region of interest" description="Disordered" evidence="1">
    <location>
        <begin position="263"/>
        <end position="288"/>
    </location>
</feature>
<gene>
    <name evidence="2" type="ORF">K435DRAFT_805863</name>
</gene>
<reference evidence="2 3" key="1">
    <citation type="journal article" date="2019" name="Nat. Ecol. Evol.">
        <title>Megaphylogeny resolves global patterns of mushroom evolution.</title>
        <authorList>
            <person name="Varga T."/>
            <person name="Krizsan K."/>
            <person name="Foldi C."/>
            <person name="Dima B."/>
            <person name="Sanchez-Garcia M."/>
            <person name="Sanchez-Ramirez S."/>
            <person name="Szollosi G.J."/>
            <person name="Szarkandi J.G."/>
            <person name="Papp V."/>
            <person name="Albert L."/>
            <person name="Andreopoulos W."/>
            <person name="Angelini C."/>
            <person name="Antonin V."/>
            <person name="Barry K.W."/>
            <person name="Bougher N.L."/>
            <person name="Buchanan P."/>
            <person name="Buyck B."/>
            <person name="Bense V."/>
            <person name="Catcheside P."/>
            <person name="Chovatia M."/>
            <person name="Cooper J."/>
            <person name="Damon W."/>
            <person name="Desjardin D."/>
            <person name="Finy P."/>
            <person name="Geml J."/>
            <person name="Haridas S."/>
            <person name="Hughes K."/>
            <person name="Justo A."/>
            <person name="Karasinski D."/>
            <person name="Kautmanova I."/>
            <person name="Kiss B."/>
            <person name="Kocsube S."/>
            <person name="Kotiranta H."/>
            <person name="LaButti K.M."/>
            <person name="Lechner B.E."/>
            <person name="Liimatainen K."/>
            <person name="Lipzen A."/>
            <person name="Lukacs Z."/>
            <person name="Mihaltcheva S."/>
            <person name="Morgado L.N."/>
            <person name="Niskanen T."/>
            <person name="Noordeloos M.E."/>
            <person name="Ohm R.A."/>
            <person name="Ortiz-Santana B."/>
            <person name="Ovrebo C."/>
            <person name="Racz N."/>
            <person name="Riley R."/>
            <person name="Savchenko A."/>
            <person name="Shiryaev A."/>
            <person name="Soop K."/>
            <person name="Spirin V."/>
            <person name="Szebenyi C."/>
            <person name="Tomsovsky M."/>
            <person name="Tulloss R.E."/>
            <person name="Uehling J."/>
            <person name="Grigoriev I.V."/>
            <person name="Vagvolgyi C."/>
            <person name="Papp T."/>
            <person name="Martin F.M."/>
            <person name="Miettinen O."/>
            <person name="Hibbett D.S."/>
            <person name="Nagy L.G."/>
        </authorList>
    </citation>
    <scope>NUCLEOTIDE SEQUENCE [LARGE SCALE GENOMIC DNA]</scope>
    <source>
        <strain evidence="2 3">CBS 962.96</strain>
    </source>
</reference>
<proteinExistence type="predicted"/>
<evidence type="ECO:0000313" key="2">
    <source>
        <dbReference type="EMBL" id="THU85452.1"/>
    </source>
</evidence>
<evidence type="ECO:0000256" key="1">
    <source>
        <dbReference type="SAM" id="MobiDB-lite"/>
    </source>
</evidence>
<dbReference type="EMBL" id="ML179545">
    <property type="protein sequence ID" value="THU85452.1"/>
    <property type="molecule type" value="Genomic_DNA"/>
</dbReference>
<name>A0A4S8L9J6_DENBC</name>
<protein>
    <submittedName>
        <fullName evidence="2">Uncharacterized protein</fullName>
    </submittedName>
</protein>
<sequence length="288" mass="32726">MRRNASTNETRRVLRPPYLFESLRKSLTLFPNFEAVEIQDVPRLNFSDASKDQLLTNTKSFMFQASKLSSIPTRLDINMKSVVDCCLNVVRQAYKVGIKKAATHPDEFYLSQCFLLVVLMVSMNSVTEEQVATGNPWFLYSDQKKFGDQAVIEYAKPHPEIDVKIFEDKITIGFSWIRMVEVVHVIETGSKQVYVGVGAKTAGNAANQSQKVRDFTANCQYFKGSGQKGSDAFERVHKFLTFSERWTGLKVRSKKFVDFEPDFQSSSEKFGPNLSSERDFSNTMPETA</sequence>
<keyword evidence="3" id="KW-1185">Reference proteome</keyword>
<accession>A0A4S8L9J6</accession>
<evidence type="ECO:0000313" key="3">
    <source>
        <dbReference type="Proteomes" id="UP000297245"/>
    </source>
</evidence>